<reference evidence="1" key="1">
    <citation type="submission" date="2020-06" db="EMBL/GenBank/DDBJ databases">
        <title>Draft genome of Bugula neritina, a colonial animal packing powerful symbionts and potential medicines.</title>
        <authorList>
            <person name="Rayko M."/>
        </authorList>
    </citation>
    <scope>NUCLEOTIDE SEQUENCE [LARGE SCALE GENOMIC DNA]</scope>
    <source>
        <strain evidence="1">Kwan_BN1</strain>
    </source>
</reference>
<evidence type="ECO:0000313" key="1">
    <source>
        <dbReference type="EMBL" id="KAF6023923.1"/>
    </source>
</evidence>
<dbReference type="EMBL" id="VXIV02002646">
    <property type="protein sequence ID" value="KAF6023923.1"/>
    <property type="molecule type" value="Genomic_DNA"/>
</dbReference>
<sequence length="91" mass="10248">MVTSSAFYEFVSLTKHKANLRYIIPVLPQVKGLLTSPLFTAYLIYTSQEENLGLTSRAFQSEVMTINFKSTNGNYTVTVAWSTLLVLLYSD</sequence>
<comment type="caution">
    <text evidence="1">The sequence shown here is derived from an EMBL/GenBank/DDBJ whole genome shotgun (WGS) entry which is preliminary data.</text>
</comment>
<dbReference type="Proteomes" id="UP000593567">
    <property type="component" value="Unassembled WGS sequence"/>
</dbReference>
<dbReference type="AlphaFoldDB" id="A0A7J7JDE5"/>
<proteinExistence type="predicted"/>
<name>A0A7J7JDE5_BUGNE</name>
<organism evidence="1 2">
    <name type="scientific">Bugula neritina</name>
    <name type="common">Brown bryozoan</name>
    <name type="synonym">Sertularia neritina</name>
    <dbReference type="NCBI Taxonomy" id="10212"/>
    <lineage>
        <taxon>Eukaryota</taxon>
        <taxon>Metazoa</taxon>
        <taxon>Spiralia</taxon>
        <taxon>Lophotrochozoa</taxon>
        <taxon>Bryozoa</taxon>
        <taxon>Gymnolaemata</taxon>
        <taxon>Cheilostomatida</taxon>
        <taxon>Flustrina</taxon>
        <taxon>Buguloidea</taxon>
        <taxon>Bugulidae</taxon>
        <taxon>Bugula</taxon>
    </lineage>
</organism>
<accession>A0A7J7JDE5</accession>
<evidence type="ECO:0000313" key="2">
    <source>
        <dbReference type="Proteomes" id="UP000593567"/>
    </source>
</evidence>
<gene>
    <name evidence="1" type="ORF">EB796_017767</name>
</gene>
<protein>
    <submittedName>
        <fullName evidence="1">Uncharacterized protein</fullName>
    </submittedName>
</protein>
<keyword evidence="2" id="KW-1185">Reference proteome</keyword>